<evidence type="ECO:0000313" key="1">
    <source>
        <dbReference type="EMBL" id="KAL1843709.1"/>
    </source>
</evidence>
<accession>A0ABR3VQ76</accession>
<comment type="caution">
    <text evidence="1">The sequence shown here is derived from an EMBL/GenBank/DDBJ whole genome shotgun (WGS) entry which is preliminary data.</text>
</comment>
<dbReference type="EMBL" id="JAZHXJ010001799">
    <property type="protein sequence ID" value="KAL1843709.1"/>
    <property type="molecule type" value="Genomic_DNA"/>
</dbReference>
<dbReference type="Proteomes" id="UP001586593">
    <property type="component" value="Unassembled WGS sequence"/>
</dbReference>
<reference evidence="1 2" key="1">
    <citation type="journal article" date="2024" name="Commun. Biol.">
        <title>Comparative genomic analysis of thermophilic fungi reveals convergent evolutionary adaptations and gene losses.</title>
        <authorList>
            <person name="Steindorff A.S."/>
            <person name="Aguilar-Pontes M.V."/>
            <person name="Robinson A.J."/>
            <person name="Andreopoulos B."/>
            <person name="LaButti K."/>
            <person name="Kuo A."/>
            <person name="Mondo S."/>
            <person name="Riley R."/>
            <person name="Otillar R."/>
            <person name="Haridas S."/>
            <person name="Lipzen A."/>
            <person name="Grimwood J."/>
            <person name="Schmutz J."/>
            <person name="Clum A."/>
            <person name="Reid I.D."/>
            <person name="Moisan M.C."/>
            <person name="Butler G."/>
            <person name="Nguyen T.T.M."/>
            <person name="Dewar K."/>
            <person name="Conant G."/>
            <person name="Drula E."/>
            <person name="Henrissat B."/>
            <person name="Hansel C."/>
            <person name="Singer S."/>
            <person name="Hutchinson M.I."/>
            <person name="de Vries R.P."/>
            <person name="Natvig D.O."/>
            <person name="Powell A.J."/>
            <person name="Tsang A."/>
            <person name="Grigoriev I.V."/>
        </authorList>
    </citation>
    <scope>NUCLEOTIDE SEQUENCE [LARGE SCALE GENOMIC DNA]</scope>
    <source>
        <strain evidence="1 2">ATCC 24622</strain>
    </source>
</reference>
<protein>
    <submittedName>
        <fullName evidence="1">Uncharacterized protein</fullName>
    </submittedName>
</protein>
<gene>
    <name evidence="1" type="ORF">VTK73DRAFT_2786</name>
</gene>
<proteinExistence type="predicted"/>
<keyword evidence="2" id="KW-1185">Reference proteome</keyword>
<name>A0ABR3VQ76_9PEZI</name>
<evidence type="ECO:0000313" key="2">
    <source>
        <dbReference type="Proteomes" id="UP001586593"/>
    </source>
</evidence>
<organism evidence="1 2">
    <name type="scientific">Phialemonium thermophilum</name>
    <dbReference type="NCBI Taxonomy" id="223376"/>
    <lineage>
        <taxon>Eukaryota</taxon>
        <taxon>Fungi</taxon>
        <taxon>Dikarya</taxon>
        <taxon>Ascomycota</taxon>
        <taxon>Pezizomycotina</taxon>
        <taxon>Sordariomycetes</taxon>
        <taxon>Sordariomycetidae</taxon>
        <taxon>Cephalothecales</taxon>
        <taxon>Cephalothecaceae</taxon>
        <taxon>Phialemonium</taxon>
    </lineage>
</organism>
<sequence>MGSFHSIRLTPSPSLVLNSAVSSRLPSWTLAANPTIFRFLTSLYFFTSFHLRRFFSCLASPSSPSHRVRSKPCLLYRILQSSDRAIHSHVLSFRLS</sequence>